<organism evidence="2 3">
    <name type="scientific">Nonomuraea africana</name>
    <dbReference type="NCBI Taxonomy" id="46171"/>
    <lineage>
        <taxon>Bacteria</taxon>
        <taxon>Bacillati</taxon>
        <taxon>Actinomycetota</taxon>
        <taxon>Actinomycetes</taxon>
        <taxon>Streptosporangiales</taxon>
        <taxon>Streptosporangiaceae</taxon>
        <taxon>Nonomuraea</taxon>
    </lineage>
</organism>
<evidence type="ECO:0000259" key="1">
    <source>
        <dbReference type="Pfam" id="PF13460"/>
    </source>
</evidence>
<dbReference type="InterPro" id="IPR051604">
    <property type="entry name" value="Ergot_Alk_Oxidoreductase"/>
</dbReference>
<dbReference type="Pfam" id="PF13460">
    <property type="entry name" value="NAD_binding_10"/>
    <property type="match status" value="1"/>
</dbReference>
<proteinExistence type="predicted"/>
<dbReference type="InterPro" id="IPR036291">
    <property type="entry name" value="NAD(P)-bd_dom_sf"/>
</dbReference>
<protein>
    <submittedName>
        <fullName evidence="2">Uncharacterized protein YbjT (DUF2867 family)</fullName>
    </submittedName>
</protein>
<dbReference type="Gene3D" id="3.90.25.10">
    <property type="entry name" value="UDP-galactose 4-epimerase, domain 1"/>
    <property type="match status" value="1"/>
</dbReference>
<dbReference type="PANTHER" id="PTHR43162:SF1">
    <property type="entry name" value="PRESTALK A DIFFERENTIATION PROTEIN A"/>
    <property type="match status" value="1"/>
</dbReference>
<keyword evidence="3" id="KW-1185">Reference proteome</keyword>
<comment type="caution">
    <text evidence="2">The sequence shown here is derived from an EMBL/GenBank/DDBJ whole genome shotgun (WGS) entry which is preliminary data.</text>
</comment>
<dbReference type="RefSeq" id="WP_192775364.1">
    <property type="nucleotide sequence ID" value="NZ_BAAASY010000029.1"/>
</dbReference>
<dbReference type="EMBL" id="JADBEF010000001">
    <property type="protein sequence ID" value="MBE1560256.1"/>
    <property type="molecule type" value="Genomic_DNA"/>
</dbReference>
<evidence type="ECO:0000313" key="2">
    <source>
        <dbReference type="EMBL" id="MBE1560256.1"/>
    </source>
</evidence>
<evidence type="ECO:0000313" key="3">
    <source>
        <dbReference type="Proteomes" id="UP000661607"/>
    </source>
</evidence>
<feature type="domain" description="NAD(P)-binding" evidence="1">
    <location>
        <begin position="8"/>
        <end position="171"/>
    </location>
</feature>
<dbReference type="Proteomes" id="UP000661607">
    <property type="component" value="Unassembled WGS sequence"/>
</dbReference>
<reference evidence="2 3" key="1">
    <citation type="submission" date="2020-10" db="EMBL/GenBank/DDBJ databases">
        <title>Sequencing the genomes of 1000 actinobacteria strains.</title>
        <authorList>
            <person name="Klenk H.-P."/>
        </authorList>
    </citation>
    <scope>NUCLEOTIDE SEQUENCE [LARGE SCALE GENOMIC DNA]</scope>
    <source>
        <strain evidence="2 3">DSM 43748</strain>
    </source>
</reference>
<gene>
    <name evidence="2" type="ORF">H4W81_003035</name>
</gene>
<dbReference type="Gene3D" id="3.40.50.720">
    <property type="entry name" value="NAD(P)-binding Rossmann-like Domain"/>
    <property type="match status" value="1"/>
</dbReference>
<dbReference type="InterPro" id="IPR016040">
    <property type="entry name" value="NAD(P)-bd_dom"/>
</dbReference>
<accession>A0ABR9KDZ2</accession>
<dbReference type="SUPFAM" id="SSF51735">
    <property type="entry name" value="NAD(P)-binding Rossmann-fold domains"/>
    <property type="match status" value="1"/>
</dbReference>
<sequence length="285" mass="30605">MTEILVVGGTGKTGRRVAAGLRERGFTPRVASRSSARRFDWADERTWLPALSGVGAAYLVGPQGGNAAERLRPFAELAVAHGVERLVLLSARAWAELDDAAGLAAEQAVRESGAAWTILRPTWFAQNFSEDRLLVDAVAEGEVRLATGEGREPFVDLEDVAEVAVAAMTKPGHDGQVYELSGPDALTWGEAVDEIARAAGRPLRFTAVSGERNREELVARGYPAEFAAAVVALFEHIGQGRSPGRSDGVRRALGREPGSFRAYAQRTARFWRDQGRGPATERGGD</sequence>
<dbReference type="PANTHER" id="PTHR43162">
    <property type="match status" value="1"/>
</dbReference>
<name>A0ABR9KDZ2_9ACTN</name>